<keyword evidence="4 6" id="KW-0808">Transferase</keyword>
<dbReference type="InterPro" id="IPR022518">
    <property type="entry name" value="Aspartate_4-decarboxylase"/>
</dbReference>
<dbReference type="InterPro" id="IPR050596">
    <property type="entry name" value="AspAT/PAT-like"/>
</dbReference>
<dbReference type="InterPro" id="IPR004838">
    <property type="entry name" value="NHTrfase_class1_PyrdxlP-BS"/>
</dbReference>
<dbReference type="CDD" id="cd00609">
    <property type="entry name" value="AAT_like"/>
    <property type="match status" value="1"/>
</dbReference>
<dbReference type="EC" id="2.6.1.-" evidence="6"/>
<keyword evidence="5" id="KW-0663">Pyridoxal phosphate</keyword>
<evidence type="ECO:0000313" key="8">
    <source>
        <dbReference type="EMBL" id="CAH0418079.1"/>
    </source>
</evidence>
<keyword evidence="9" id="KW-1185">Reference proteome</keyword>
<dbReference type="Proteomes" id="UP000789719">
    <property type="component" value="Unassembled WGS sequence"/>
</dbReference>
<dbReference type="InterPro" id="IPR015424">
    <property type="entry name" value="PyrdxlP-dep_Trfase"/>
</dbReference>
<comment type="cofactor">
    <cofactor evidence="1 6">
        <name>pyridoxal 5'-phosphate</name>
        <dbReference type="ChEBI" id="CHEBI:597326"/>
    </cofactor>
</comment>
<evidence type="ECO:0000256" key="3">
    <source>
        <dbReference type="ARBA" id="ARBA00022576"/>
    </source>
</evidence>
<sequence length="532" mass="59431">MSGEMNQTDMEQQLEQLGAFEISEEMLKLAQHNEKNNDVLDAGRGNPNWINTKARLAFARLIEFGVAESRRTILKGDLAGYTTLTDISTRYAEFLDAGDSTDNFLLEALEYVANRFNIDRDDFVKEMVDGVIGNNYPVPSRVLKHSEKILNAYLQETLYNGVNLAEQTQVFPTEGGSAAIVYIFNSLRVNHLLAPGDKIAVSTPIFTPYLQIPVLNEYEMVEVDLSSRAEDDWQIQPAELAKVTDPDIKALFLVNPSNPGAMALDERALAQIKQLVANNPDLIIITDDVYGTFVNDFQTVYSVVPNNTLLVYSYSKLFGATGWRVGMIAAHEDNVFDRLISQLPESQRAELDARYALNVFAPAEMKFIDRIVADSRAVGLYHTAGLSTPQQLMEVLFSLNFLLEADNGDYYVEASKAIVAKRYAALFENLGIPANLSPYNSKYYALIDVYQLAEQRYDKGFRAYLVDNFEQIDFLYQLSEKSGVVVMDGAGFGTPDGVIRVSEANLPDEAYSQVATAILELLADYNNQYIND</sequence>
<accession>A0ABN8BM88</accession>
<comment type="similarity">
    <text evidence="2 6">Belongs to the class-I pyridoxal-phosphate-dependent aminotransferase family.</text>
</comment>
<evidence type="ECO:0000256" key="2">
    <source>
        <dbReference type="ARBA" id="ARBA00007441"/>
    </source>
</evidence>
<dbReference type="PANTHER" id="PTHR46383">
    <property type="entry name" value="ASPARTATE AMINOTRANSFERASE"/>
    <property type="match status" value="1"/>
</dbReference>
<comment type="caution">
    <text evidence="8">The sequence shown here is derived from an EMBL/GenBank/DDBJ whole genome shotgun (WGS) entry which is preliminary data.</text>
</comment>
<dbReference type="GO" id="GO:0004069">
    <property type="term" value="F:L-aspartate:2-oxoglutarate aminotransferase activity"/>
    <property type="evidence" value="ECO:0007669"/>
    <property type="project" value="UniProtKB-EC"/>
</dbReference>
<dbReference type="Gene3D" id="3.40.640.10">
    <property type="entry name" value="Type I PLP-dependent aspartate aminotransferase-like (Major domain)"/>
    <property type="match status" value="1"/>
</dbReference>
<dbReference type="SUPFAM" id="SSF53383">
    <property type="entry name" value="PLP-dependent transferases"/>
    <property type="match status" value="1"/>
</dbReference>
<dbReference type="EMBL" id="CAKKNT010000004">
    <property type="protein sequence ID" value="CAH0418079.1"/>
    <property type="molecule type" value="Genomic_DNA"/>
</dbReference>
<dbReference type="PROSITE" id="PS00105">
    <property type="entry name" value="AA_TRANSFER_CLASS_1"/>
    <property type="match status" value="1"/>
</dbReference>
<evidence type="ECO:0000256" key="4">
    <source>
        <dbReference type="ARBA" id="ARBA00022679"/>
    </source>
</evidence>
<protein>
    <recommendedName>
        <fullName evidence="6">Aminotransferase</fullName>
        <ecNumber evidence="6">2.6.1.-</ecNumber>
    </recommendedName>
</protein>
<evidence type="ECO:0000256" key="1">
    <source>
        <dbReference type="ARBA" id="ARBA00001933"/>
    </source>
</evidence>
<evidence type="ECO:0000313" key="9">
    <source>
        <dbReference type="Proteomes" id="UP000789719"/>
    </source>
</evidence>
<organism evidence="8 9">
    <name type="scientific">Periweissella ghanensis</name>
    <dbReference type="NCBI Taxonomy" id="467997"/>
    <lineage>
        <taxon>Bacteria</taxon>
        <taxon>Bacillati</taxon>
        <taxon>Bacillota</taxon>
        <taxon>Bacilli</taxon>
        <taxon>Lactobacillales</taxon>
        <taxon>Lactobacillaceae</taxon>
        <taxon>Periweissella</taxon>
    </lineage>
</organism>
<evidence type="ECO:0000256" key="6">
    <source>
        <dbReference type="RuleBase" id="RU000481"/>
    </source>
</evidence>
<gene>
    <name evidence="8" type="primary">asD_2</name>
    <name evidence="8" type="ORF">WGH24286_00495</name>
</gene>
<dbReference type="PANTHER" id="PTHR46383:SF1">
    <property type="entry name" value="ASPARTATE AMINOTRANSFERASE"/>
    <property type="match status" value="1"/>
</dbReference>
<dbReference type="NCBIfam" id="TIGR03801">
    <property type="entry name" value="asp_4_decarbox"/>
    <property type="match status" value="1"/>
</dbReference>
<dbReference type="Pfam" id="PF00155">
    <property type="entry name" value="Aminotran_1_2"/>
    <property type="match status" value="1"/>
</dbReference>
<dbReference type="InterPro" id="IPR015422">
    <property type="entry name" value="PyrdxlP-dep_Trfase_small"/>
</dbReference>
<evidence type="ECO:0000256" key="5">
    <source>
        <dbReference type="ARBA" id="ARBA00022898"/>
    </source>
</evidence>
<feature type="domain" description="Aminotransferase class I/classII large" evidence="7">
    <location>
        <begin position="141"/>
        <end position="518"/>
    </location>
</feature>
<keyword evidence="3 6" id="KW-0032">Aminotransferase</keyword>
<dbReference type="Gene3D" id="3.90.1150.10">
    <property type="entry name" value="Aspartate Aminotransferase, domain 1"/>
    <property type="match status" value="1"/>
</dbReference>
<dbReference type="InterPro" id="IPR004839">
    <property type="entry name" value="Aminotransferase_I/II_large"/>
</dbReference>
<name>A0ABN8BM88_9LACO</name>
<dbReference type="NCBIfam" id="NF006755">
    <property type="entry name" value="PRK09275.1"/>
    <property type="match status" value="1"/>
</dbReference>
<dbReference type="InterPro" id="IPR015421">
    <property type="entry name" value="PyrdxlP-dep_Trfase_major"/>
</dbReference>
<evidence type="ECO:0000259" key="7">
    <source>
        <dbReference type="Pfam" id="PF00155"/>
    </source>
</evidence>
<dbReference type="Gene3D" id="1.10.20.110">
    <property type="match status" value="1"/>
</dbReference>
<reference evidence="8 9" key="1">
    <citation type="submission" date="2021-11" db="EMBL/GenBank/DDBJ databases">
        <authorList>
            <person name="Depoorter E."/>
        </authorList>
    </citation>
    <scope>NUCLEOTIDE SEQUENCE [LARGE SCALE GENOMIC DNA]</scope>
    <source>
        <strain evidence="8 9">LMG 24286</strain>
    </source>
</reference>
<proteinExistence type="inferred from homology"/>